<dbReference type="OrthoDB" id="2005133at2"/>
<dbReference type="InterPro" id="IPR029063">
    <property type="entry name" value="SAM-dependent_MTases_sf"/>
</dbReference>
<dbReference type="GO" id="GO:0008168">
    <property type="term" value="F:methyltransferase activity"/>
    <property type="evidence" value="ECO:0007669"/>
    <property type="project" value="UniProtKB-KW"/>
</dbReference>
<dbReference type="GO" id="GO:0032259">
    <property type="term" value="P:methylation"/>
    <property type="evidence" value="ECO:0007669"/>
    <property type="project" value="UniProtKB-KW"/>
</dbReference>
<name>A0A1I5CFL2_9FIRM</name>
<keyword evidence="2" id="KW-0489">Methyltransferase</keyword>
<dbReference type="InterPro" id="IPR025714">
    <property type="entry name" value="Methyltranfer_dom"/>
</dbReference>
<sequence length="287" mass="33070">MSEWDDKLEFLKSIRKDWCNSDYIEFLVEKVWCINDPVKVVDFGCGYGYICDLLMPLLPAGSTYTGIDNSNELIKAARKHLAHYEFEVNFVYADLLEYIPEEKYDLAICNAVLRHIPNPVKILEKMKNSVVKNGLVICFEVDRPIEEIGFYCSEIDNYSLGQSELYRKMCDYEYTTGGRDYRVGIKMPKFMQEIGLQNVSVRMNDSVKFASPVLDNYEEKRRMFAAGKGYYEILKNPDVLPPLAVALTDKEKKKFLDNQQKIASTVVNGEGYLIQTPCVLISYGWKL</sequence>
<dbReference type="AlphaFoldDB" id="A0A1I5CFL2"/>
<evidence type="ECO:0000313" key="2">
    <source>
        <dbReference type="EMBL" id="SFN85707.1"/>
    </source>
</evidence>
<reference evidence="2 3" key="1">
    <citation type="submission" date="2016-10" db="EMBL/GenBank/DDBJ databases">
        <authorList>
            <person name="de Groot N.N."/>
        </authorList>
    </citation>
    <scope>NUCLEOTIDE SEQUENCE [LARGE SCALE GENOMIC DNA]</scope>
    <source>
        <strain evidence="2 3">DSM 1283</strain>
    </source>
</reference>
<dbReference type="Proteomes" id="UP000198806">
    <property type="component" value="Unassembled WGS sequence"/>
</dbReference>
<accession>A0A1I5CFL2</accession>
<protein>
    <submittedName>
        <fullName evidence="2">Methyltransferase domain-containing protein</fullName>
    </submittedName>
</protein>
<dbReference type="PANTHER" id="PTHR43861">
    <property type="entry name" value="TRANS-ACONITATE 2-METHYLTRANSFERASE-RELATED"/>
    <property type="match status" value="1"/>
</dbReference>
<keyword evidence="3" id="KW-1185">Reference proteome</keyword>
<dbReference type="SUPFAM" id="SSF53335">
    <property type="entry name" value="S-adenosyl-L-methionine-dependent methyltransferases"/>
    <property type="match status" value="1"/>
</dbReference>
<keyword evidence="2" id="KW-0808">Transferase</keyword>
<dbReference type="EMBL" id="FOWD01000003">
    <property type="protein sequence ID" value="SFN85707.1"/>
    <property type="molecule type" value="Genomic_DNA"/>
</dbReference>
<dbReference type="STRING" id="1527.SAMN04489757_10331"/>
<gene>
    <name evidence="2" type="ORF">SAMN04489757_10331</name>
</gene>
<dbReference type="RefSeq" id="WP_091684161.1">
    <property type="nucleotide sequence ID" value="NZ_BAABFM010000006.1"/>
</dbReference>
<organism evidence="2 3">
    <name type="scientific">Anaerocolumna aminovalerica</name>
    <dbReference type="NCBI Taxonomy" id="1527"/>
    <lineage>
        <taxon>Bacteria</taxon>
        <taxon>Bacillati</taxon>
        <taxon>Bacillota</taxon>
        <taxon>Clostridia</taxon>
        <taxon>Lachnospirales</taxon>
        <taxon>Lachnospiraceae</taxon>
        <taxon>Anaerocolumna</taxon>
    </lineage>
</organism>
<dbReference type="Gene3D" id="1.10.150.350">
    <property type="match status" value="1"/>
</dbReference>
<proteinExistence type="predicted"/>
<dbReference type="CDD" id="cd02440">
    <property type="entry name" value="AdoMet_MTases"/>
    <property type="match status" value="1"/>
</dbReference>
<evidence type="ECO:0000313" key="3">
    <source>
        <dbReference type="Proteomes" id="UP000198806"/>
    </source>
</evidence>
<dbReference type="Pfam" id="PF13847">
    <property type="entry name" value="Methyltransf_31"/>
    <property type="match status" value="1"/>
</dbReference>
<feature type="domain" description="Methyltransferase" evidence="1">
    <location>
        <begin position="36"/>
        <end position="142"/>
    </location>
</feature>
<dbReference type="Gene3D" id="3.40.50.150">
    <property type="entry name" value="Vaccinia Virus protein VP39"/>
    <property type="match status" value="1"/>
</dbReference>
<evidence type="ECO:0000259" key="1">
    <source>
        <dbReference type="Pfam" id="PF13847"/>
    </source>
</evidence>